<evidence type="ECO:0000256" key="1">
    <source>
        <dbReference type="SAM" id="Phobius"/>
    </source>
</evidence>
<feature type="transmembrane region" description="Helical" evidence="1">
    <location>
        <begin position="6"/>
        <end position="26"/>
    </location>
</feature>
<keyword evidence="1" id="KW-0472">Membrane</keyword>
<dbReference type="RefSeq" id="WP_124070792.1">
    <property type="nucleotide sequence ID" value="NZ_CBCRXF010000001.1"/>
</dbReference>
<proteinExistence type="predicted"/>
<dbReference type="AlphaFoldDB" id="A0A3P5XHH8"/>
<keyword evidence="1" id="KW-0812">Transmembrane</keyword>
<accession>A0A3P5XHH8</accession>
<dbReference type="Proteomes" id="UP000270468">
    <property type="component" value="Unassembled WGS sequence"/>
</dbReference>
<sequence length="129" mass="14675">MKQVGIILGIVVVAVAVFIFVNKSYYPSLPIDNLSAKEAIEKLKNSDAKIVEVATDNDSLWYITKIENKDISIADDNIKQMIGSRGWEFKDKDGAGLFFEKDGERLIVTTQMWTKKYVLVQVQKKFKEL</sequence>
<protein>
    <submittedName>
        <fullName evidence="2">Uncharacterized protein</fullName>
    </submittedName>
</protein>
<reference evidence="2 3" key="1">
    <citation type="submission" date="2018-11" db="EMBL/GenBank/DDBJ databases">
        <authorList>
            <person name="Criscuolo A."/>
        </authorList>
    </citation>
    <scope>NUCLEOTIDE SEQUENCE [LARGE SCALE GENOMIC DNA]</scope>
    <source>
        <strain evidence="2">ATB-66</strain>
    </source>
</reference>
<dbReference type="OrthoDB" id="6194834at2"/>
<keyword evidence="3" id="KW-1185">Reference proteome</keyword>
<evidence type="ECO:0000313" key="2">
    <source>
        <dbReference type="EMBL" id="VDC29593.1"/>
    </source>
</evidence>
<organism evidence="2 3">
    <name type="scientific">Filibacter tadaridae</name>
    <dbReference type="NCBI Taxonomy" id="2483811"/>
    <lineage>
        <taxon>Bacteria</taxon>
        <taxon>Bacillati</taxon>
        <taxon>Bacillota</taxon>
        <taxon>Bacilli</taxon>
        <taxon>Bacillales</taxon>
        <taxon>Caryophanaceae</taxon>
        <taxon>Filibacter</taxon>
    </lineage>
</organism>
<dbReference type="EMBL" id="UXAV01000042">
    <property type="protein sequence ID" value="VDC29593.1"/>
    <property type="molecule type" value="Genomic_DNA"/>
</dbReference>
<evidence type="ECO:0000313" key="3">
    <source>
        <dbReference type="Proteomes" id="UP000270468"/>
    </source>
</evidence>
<gene>
    <name evidence="2" type="ORF">FILTAD_02164</name>
</gene>
<name>A0A3P5XHH8_9BACL</name>
<keyword evidence="1" id="KW-1133">Transmembrane helix</keyword>